<dbReference type="InterPro" id="IPR008332">
    <property type="entry name" value="MethylG_MeTrfase_N"/>
</dbReference>
<dbReference type="InterPro" id="IPR014048">
    <property type="entry name" value="MethylDNA_cys_MeTrfase_DNA-bd"/>
</dbReference>
<dbReference type="EC" id="2.1.1.63" evidence="3"/>
<dbReference type="GO" id="GO:0003908">
    <property type="term" value="F:methylated-DNA-[protein]-cysteine S-methyltransferase activity"/>
    <property type="evidence" value="ECO:0007669"/>
    <property type="project" value="UniProtKB-EC"/>
</dbReference>
<keyword evidence="7" id="KW-0234">DNA repair</keyword>
<evidence type="ECO:0000259" key="9">
    <source>
        <dbReference type="Pfam" id="PF01035"/>
    </source>
</evidence>
<dbReference type="Gene3D" id="3.30.160.70">
    <property type="entry name" value="Methylated DNA-protein cysteine methyltransferase domain"/>
    <property type="match status" value="1"/>
</dbReference>
<dbReference type="Gene3D" id="1.10.10.10">
    <property type="entry name" value="Winged helix-like DNA-binding domain superfamily/Winged helix DNA-binding domain"/>
    <property type="match status" value="1"/>
</dbReference>
<dbReference type="PANTHER" id="PTHR10815:SF5">
    <property type="entry name" value="METHYLATED-DNA--PROTEIN-CYSTEINE METHYLTRANSFERASE"/>
    <property type="match status" value="1"/>
</dbReference>
<dbReference type="RefSeq" id="WP_173205248.1">
    <property type="nucleotide sequence ID" value="NZ_CP053697.2"/>
</dbReference>
<dbReference type="NCBIfam" id="TIGR00589">
    <property type="entry name" value="ogt"/>
    <property type="match status" value="1"/>
</dbReference>
<protein>
    <recommendedName>
        <fullName evidence="3">methylated-DNA--[protein]-cysteine S-methyltransferase</fullName>
        <ecNumber evidence="3">2.1.1.63</ecNumber>
    </recommendedName>
</protein>
<evidence type="ECO:0000256" key="3">
    <source>
        <dbReference type="ARBA" id="ARBA00011918"/>
    </source>
</evidence>
<dbReference type="InterPro" id="IPR001497">
    <property type="entry name" value="MethylDNA_cys_MeTrfase_AS"/>
</dbReference>
<feature type="domain" description="Methylguanine DNA methyltransferase ribonuclease-like" evidence="10">
    <location>
        <begin position="14"/>
        <end position="83"/>
    </location>
</feature>
<gene>
    <name evidence="11" type="ORF">HNE05_05440</name>
</gene>
<dbReference type="Proteomes" id="UP000501379">
    <property type="component" value="Chromosome"/>
</dbReference>
<dbReference type="FunFam" id="1.10.10.10:FF:000214">
    <property type="entry name" value="Methylated-DNA--protein-cysteine methyltransferase"/>
    <property type="match status" value="1"/>
</dbReference>
<dbReference type="PANTHER" id="PTHR10815">
    <property type="entry name" value="METHYLATED-DNA--PROTEIN-CYSTEINE METHYLTRANSFERASE"/>
    <property type="match status" value="1"/>
</dbReference>
<feature type="domain" description="Methylated-DNA-[protein]-cysteine S-methyltransferase DNA binding" evidence="9">
    <location>
        <begin position="88"/>
        <end position="168"/>
    </location>
</feature>
<evidence type="ECO:0000313" key="12">
    <source>
        <dbReference type="Proteomes" id="UP000501379"/>
    </source>
</evidence>
<evidence type="ECO:0000313" key="11">
    <source>
        <dbReference type="EMBL" id="QKE62822.1"/>
    </source>
</evidence>
<dbReference type="GO" id="GO:0006281">
    <property type="term" value="P:DNA repair"/>
    <property type="evidence" value="ECO:0007669"/>
    <property type="project" value="UniProtKB-KW"/>
</dbReference>
<evidence type="ECO:0000256" key="1">
    <source>
        <dbReference type="ARBA" id="ARBA00001286"/>
    </source>
</evidence>
<dbReference type="PROSITE" id="PS00374">
    <property type="entry name" value="MGMT"/>
    <property type="match status" value="1"/>
</dbReference>
<evidence type="ECO:0000256" key="4">
    <source>
        <dbReference type="ARBA" id="ARBA00022603"/>
    </source>
</evidence>
<evidence type="ECO:0000256" key="8">
    <source>
        <dbReference type="ARBA" id="ARBA00049348"/>
    </source>
</evidence>
<evidence type="ECO:0000259" key="10">
    <source>
        <dbReference type="Pfam" id="PF02870"/>
    </source>
</evidence>
<keyword evidence="6" id="KW-0227">DNA damage</keyword>
<name>A0A6M8FF18_9GAMM</name>
<reference evidence="11" key="1">
    <citation type="submission" date="2020-07" db="EMBL/GenBank/DDBJ databases">
        <title>Nitrate ammonifying Pseudomonas campi sp. nov. isolated from German agricultural grassland.</title>
        <authorList>
            <person name="Timsy T."/>
            <person name="Ulrich A."/>
            <person name="Spanner T."/>
            <person name="Foesel B."/>
            <person name="Kolb S."/>
            <person name="Horn M.A."/>
            <person name="Behrendt U."/>
        </authorList>
    </citation>
    <scope>NUCLEOTIDE SEQUENCE</scope>
    <source>
        <strain evidence="11">S1-A32-2</strain>
    </source>
</reference>
<dbReference type="Pfam" id="PF01035">
    <property type="entry name" value="DNA_binding_1"/>
    <property type="match status" value="1"/>
</dbReference>
<dbReference type="CDD" id="cd06445">
    <property type="entry name" value="ATase"/>
    <property type="match status" value="1"/>
</dbReference>
<proteinExistence type="inferred from homology"/>
<comment type="catalytic activity">
    <reaction evidence="8">
        <text>a 6-O-methyl-2'-deoxyguanosine in DNA + L-cysteinyl-[protein] = S-methyl-L-cysteinyl-[protein] + a 2'-deoxyguanosine in DNA</text>
        <dbReference type="Rhea" id="RHEA:24000"/>
        <dbReference type="Rhea" id="RHEA-COMP:10131"/>
        <dbReference type="Rhea" id="RHEA-COMP:10132"/>
        <dbReference type="Rhea" id="RHEA-COMP:11367"/>
        <dbReference type="Rhea" id="RHEA-COMP:11368"/>
        <dbReference type="ChEBI" id="CHEBI:29950"/>
        <dbReference type="ChEBI" id="CHEBI:82612"/>
        <dbReference type="ChEBI" id="CHEBI:85445"/>
        <dbReference type="ChEBI" id="CHEBI:85448"/>
        <dbReference type="EC" id="2.1.1.63"/>
    </reaction>
</comment>
<comment type="similarity">
    <text evidence="2">Belongs to the MGMT family.</text>
</comment>
<keyword evidence="12" id="KW-1185">Reference proteome</keyword>
<accession>A0A6M8FF18</accession>
<evidence type="ECO:0000256" key="7">
    <source>
        <dbReference type="ARBA" id="ARBA00023204"/>
    </source>
</evidence>
<organism evidence="11 12">
    <name type="scientific">Aquipseudomonas campi</name>
    <dbReference type="NCBI Taxonomy" id="2731681"/>
    <lineage>
        <taxon>Bacteria</taxon>
        <taxon>Pseudomonadati</taxon>
        <taxon>Pseudomonadota</taxon>
        <taxon>Gammaproteobacteria</taxon>
        <taxon>Pseudomonadales</taxon>
        <taxon>Pseudomonadaceae</taxon>
        <taxon>Aquipseudomonas</taxon>
    </lineage>
</organism>
<dbReference type="SUPFAM" id="SSF53155">
    <property type="entry name" value="Methylated DNA-protein cysteine methyltransferase domain"/>
    <property type="match status" value="1"/>
</dbReference>
<evidence type="ECO:0000256" key="2">
    <source>
        <dbReference type="ARBA" id="ARBA00008711"/>
    </source>
</evidence>
<keyword evidence="4" id="KW-0489">Methyltransferase</keyword>
<dbReference type="SUPFAM" id="SSF46767">
    <property type="entry name" value="Methylated DNA-protein cysteine methyltransferase, C-terminal domain"/>
    <property type="match status" value="1"/>
</dbReference>
<dbReference type="InterPro" id="IPR036631">
    <property type="entry name" value="MGMT_N_sf"/>
</dbReference>
<evidence type="ECO:0000256" key="5">
    <source>
        <dbReference type="ARBA" id="ARBA00022679"/>
    </source>
</evidence>
<dbReference type="GO" id="GO:0032259">
    <property type="term" value="P:methylation"/>
    <property type="evidence" value="ECO:0007669"/>
    <property type="project" value="UniProtKB-KW"/>
</dbReference>
<dbReference type="KEGG" id="pcam:HNE05_05440"/>
<dbReference type="EMBL" id="CP053697">
    <property type="protein sequence ID" value="QKE62822.1"/>
    <property type="molecule type" value="Genomic_DNA"/>
</dbReference>
<comment type="catalytic activity">
    <reaction evidence="1">
        <text>a 4-O-methyl-thymidine in DNA + L-cysteinyl-[protein] = a thymidine in DNA + S-methyl-L-cysteinyl-[protein]</text>
        <dbReference type="Rhea" id="RHEA:53428"/>
        <dbReference type="Rhea" id="RHEA-COMP:10131"/>
        <dbReference type="Rhea" id="RHEA-COMP:10132"/>
        <dbReference type="Rhea" id="RHEA-COMP:13555"/>
        <dbReference type="Rhea" id="RHEA-COMP:13556"/>
        <dbReference type="ChEBI" id="CHEBI:29950"/>
        <dbReference type="ChEBI" id="CHEBI:82612"/>
        <dbReference type="ChEBI" id="CHEBI:137386"/>
        <dbReference type="ChEBI" id="CHEBI:137387"/>
        <dbReference type="EC" id="2.1.1.63"/>
    </reaction>
</comment>
<sequence length="178" mass="19649">MPRTTDQEAVCGDLLDSPLGPMLALLNEQGALLRLDFLPDNQVPAQWHGYTWQRDTAAVAPVARQLDEYFAGQRRVFDLPLAPRGTPYQHEAWRHLRQVPYGVTLTYAELGMRLLPHKTSARAIGRANALNPISIIVPCHRIIGADGSLTGYAGGLQRKLALLELEGVHTAARQQVLL</sequence>
<keyword evidence="5" id="KW-0808">Transferase</keyword>
<dbReference type="Pfam" id="PF02870">
    <property type="entry name" value="Methyltransf_1N"/>
    <property type="match status" value="1"/>
</dbReference>
<evidence type="ECO:0000256" key="6">
    <source>
        <dbReference type="ARBA" id="ARBA00022763"/>
    </source>
</evidence>
<dbReference type="AlphaFoldDB" id="A0A6M8FF18"/>
<dbReference type="InterPro" id="IPR036388">
    <property type="entry name" value="WH-like_DNA-bd_sf"/>
</dbReference>
<dbReference type="InterPro" id="IPR036217">
    <property type="entry name" value="MethylDNA_cys_MeTrfase_DNAb"/>
</dbReference>